<evidence type="ECO:0000256" key="3">
    <source>
        <dbReference type="ARBA" id="ARBA00023163"/>
    </source>
</evidence>
<accession>A0ABS8Z7A3</accession>
<evidence type="ECO:0000256" key="2">
    <source>
        <dbReference type="ARBA" id="ARBA00023125"/>
    </source>
</evidence>
<name>A0ABS8Z7A3_9PSEU</name>
<protein>
    <submittedName>
        <fullName evidence="5">Helix-turn-helix transcriptional regulator</fullName>
    </submittedName>
</protein>
<evidence type="ECO:0000256" key="1">
    <source>
        <dbReference type="ARBA" id="ARBA00023015"/>
    </source>
</evidence>
<dbReference type="PANTHER" id="PTHR33204">
    <property type="entry name" value="TRANSCRIPTIONAL REGULATOR, MARR FAMILY"/>
    <property type="match status" value="1"/>
</dbReference>
<dbReference type="PANTHER" id="PTHR33204:SF18">
    <property type="entry name" value="TRANSCRIPTIONAL REGULATORY PROTEIN"/>
    <property type="match status" value="1"/>
</dbReference>
<keyword evidence="2" id="KW-0238">DNA-binding</keyword>
<dbReference type="SUPFAM" id="SSF46785">
    <property type="entry name" value="Winged helix' DNA-binding domain"/>
    <property type="match status" value="1"/>
</dbReference>
<dbReference type="InterPro" id="IPR036388">
    <property type="entry name" value="WH-like_DNA-bd_sf"/>
</dbReference>
<dbReference type="Pfam" id="PF01638">
    <property type="entry name" value="HxlR"/>
    <property type="match status" value="1"/>
</dbReference>
<dbReference type="InterPro" id="IPR036390">
    <property type="entry name" value="WH_DNA-bd_sf"/>
</dbReference>
<reference evidence="5 6" key="1">
    <citation type="submission" date="2021-12" db="EMBL/GenBank/DDBJ databases">
        <title>Genome sequence of Kibdelosporangium philippinense ATCC 49844.</title>
        <authorList>
            <person name="Fedorov E.A."/>
            <person name="Omeragic M."/>
            <person name="Shalygina K.F."/>
            <person name="Maclea K.S."/>
        </authorList>
    </citation>
    <scope>NUCLEOTIDE SEQUENCE [LARGE SCALE GENOMIC DNA]</scope>
    <source>
        <strain evidence="5 6">ATCC 49844</strain>
    </source>
</reference>
<dbReference type="Proteomes" id="UP001521150">
    <property type="component" value="Unassembled WGS sequence"/>
</dbReference>
<dbReference type="InterPro" id="IPR002577">
    <property type="entry name" value="HTH_HxlR"/>
</dbReference>
<dbReference type="PROSITE" id="PS51118">
    <property type="entry name" value="HTH_HXLR"/>
    <property type="match status" value="1"/>
</dbReference>
<evidence type="ECO:0000259" key="4">
    <source>
        <dbReference type="PROSITE" id="PS51118"/>
    </source>
</evidence>
<sequence>MSTGAPAGDEPACSIERSLEVLGERWTFLILREIFAGRHKFADIRAALRVAPNLLSARLKSLVSAGVLRTMTYQEPGSRHRQSYHLTQAGQDLRIVLAALQQWGDIHRPRSVGPSGVRRTKSTDEPVRVGFVTDNGGEVPASDVSFLLNK</sequence>
<proteinExistence type="predicted"/>
<evidence type="ECO:0000313" key="6">
    <source>
        <dbReference type="Proteomes" id="UP001521150"/>
    </source>
</evidence>
<gene>
    <name evidence="5" type="ORF">LWC34_06755</name>
</gene>
<comment type="caution">
    <text evidence="5">The sequence shown here is derived from an EMBL/GenBank/DDBJ whole genome shotgun (WGS) entry which is preliminary data.</text>
</comment>
<keyword evidence="3" id="KW-0804">Transcription</keyword>
<dbReference type="EMBL" id="JAJVCN010000001">
    <property type="protein sequence ID" value="MCE7002531.1"/>
    <property type="molecule type" value="Genomic_DNA"/>
</dbReference>
<keyword evidence="6" id="KW-1185">Reference proteome</keyword>
<organism evidence="5 6">
    <name type="scientific">Kibdelosporangium philippinense</name>
    <dbReference type="NCBI Taxonomy" id="211113"/>
    <lineage>
        <taxon>Bacteria</taxon>
        <taxon>Bacillati</taxon>
        <taxon>Actinomycetota</taxon>
        <taxon>Actinomycetes</taxon>
        <taxon>Pseudonocardiales</taxon>
        <taxon>Pseudonocardiaceae</taxon>
        <taxon>Kibdelosporangium</taxon>
    </lineage>
</organism>
<dbReference type="RefSeq" id="WP_233723729.1">
    <property type="nucleotide sequence ID" value="NZ_JAJVCN010000001.1"/>
</dbReference>
<dbReference type="Gene3D" id="1.10.10.10">
    <property type="entry name" value="Winged helix-like DNA-binding domain superfamily/Winged helix DNA-binding domain"/>
    <property type="match status" value="1"/>
</dbReference>
<evidence type="ECO:0000313" key="5">
    <source>
        <dbReference type="EMBL" id="MCE7002531.1"/>
    </source>
</evidence>
<feature type="domain" description="HTH hxlR-type" evidence="4">
    <location>
        <begin position="13"/>
        <end position="112"/>
    </location>
</feature>
<keyword evidence="1" id="KW-0805">Transcription regulation</keyword>